<feature type="transmembrane region" description="Helical" evidence="6">
    <location>
        <begin position="314"/>
        <end position="335"/>
    </location>
</feature>
<dbReference type="OrthoDB" id="4476201at2759"/>
<evidence type="ECO:0000256" key="5">
    <source>
        <dbReference type="ARBA" id="ARBA00023136"/>
    </source>
</evidence>
<dbReference type="GO" id="GO:0016020">
    <property type="term" value="C:membrane"/>
    <property type="evidence" value="ECO:0007669"/>
    <property type="project" value="UniProtKB-SubCell"/>
</dbReference>
<dbReference type="EMBL" id="ML732167">
    <property type="protein sequence ID" value="KAB8077578.1"/>
    <property type="molecule type" value="Genomic_DNA"/>
</dbReference>
<keyword evidence="2" id="KW-0813">Transport</keyword>
<accession>A0A5N5X9Z8</accession>
<comment type="subcellular location">
    <subcellularLocation>
        <location evidence="1">Membrane</location>
        <topology evidence="1">Multi-pass membrane protein</topology>
    </subcellularLocation>
</comment>
<evidence type="ECO:0000256" key="6">
    <source>
        <dbReference type="SAM" id="Phobius"/>
    </source>
</evidence>
<feature type="transmembrane region" description="Helical" evidence="6">
    <location>
        <begin position="158"/>
        <end position="175"/>
    </location>
</feature>
<feature type="transmembrane region" description="Helical" evidence="6">
    <location>
        <begin position="31"/>
        <end position="54"/>
    </location>
</feature>
<dbReference type="Proteomes" id="UP000326565">
    <property type="component" value="Unassembled WGS sequence"/>
</dbReference>
<dbReference type="Pfam" id="PF13520">
    <property type="entry name" value="AA_permease_2"/>
    <property type="match status" value="1"/>
</dbReference>
<keyword evidence="4 6" id="KW-1133">Transmembrane helix</keyword>
<dbReference type="PANTHER" id="PTHR45649">
    <property type="entry name" value="AMINO-ACID PERMEASE BAT1"/>
    <property type="match status" value="1"/>
</dbReference>
<name>A0A5N5X9Z8_9EURO</name>
<feature type="transmembrane region" description="Helical" evidence="6">
    <location>
        <begin position="453"/>
        <end position="474"/>
    </location>
</feature>
<dbReference type="GO" id="GO:0022857">
    <property type="term" value="F:transmembrane transporter activity"/>
    <property type="evidence" value="ECO:0007669"/>
    <property type="project" value="InterPro"/>
</dbReference>
<feature type="transmembrane region" description="Helical" evidence="6">
    <location>
        <begin position="370"/>
        <end position="389"/>
    </location>
</feature>
<evidence type="ECO:0000313" key="7">
    <source>
        <dbReference type="EMBL" id="KAB8077578.1"/>
    </source>
</evidence>
<dbReference type="Gene3D" id="1.20.1740.10">
    <property type="entry name" value="Amino acid/polyamine transporter I"/>
    <property type="match status" value="1"/>
</dbReference>
<feature type="transmembrane region" description="Helical" evidence="6">
    <location>
        <begin position="486"/>
        <end position="505"/>
    </location>
</feature>
<evidence type="ECO:0000256" key="1">
    <source>
        <dbReference type="ARBA" id="ARBA00004141"/>
    </source>
</evidence>
<protein>
    <submittedName>
        <fullName evidence="7">Amino acid permease</fullName>
    </submittedName>
</protein>
<proteinExistence type="predicted"/>
<dbReference type="AlphaFoldDB" id="A0A5N5X9Z8"/>
<keyword evidence="3 6" id="KW-0812">Transmembrane</keyword>
<gene>
    <name evidence="7" type="ORF">BDV29DRAFT_153642</name>
</gene>
<reference evidence="7 8" key="1">
    <citation type="submission" date="2019-04" db="EMBL/GenBank/DDBJ databases">
        <title>Friends and foes A comparative genomics study of 23 Aspergillus species from section Flavi.</title>
        <authorList>
            <consortium name="DOE Joint Genome Institute"/>
            <person name="Kjaerbolling I."/>
            <person name="Vesth T."/>
            <person name="Frisvad J.C."/>
            <person name="Nybo J.L."/>
            <person name="Theobald S."/>
            <person name="Kildgaard S."/>
            <person name="Isbrandt T."/>
            <person name="Kuo A."/>
            <person name="Sato A."/>
            <person name="Lyhne E.K."/>
            <person name="Kogle M.E."/>
            <person name="Wiebenga A."/>
            <person name="Kun R.S."/>
            <person name="Lubbers R.J."/>
            <person name="Makela M.R."/>
            <person name="Barry K."/>
            <person name="Chovatia M."/>
            <person name="Clum A."/>
            <person name="Daum C."/>
            <person name="Haridas S."/>
            <person name="He G."/>
            <person name="LaButti K."/>
            <person name="Lipzen A."/>
            <person name="Mondo S."/>
            <person name="Riley R."/>
            <person name="Salamov A."/>
            <person name="Simmons B.A."/>
            <person name="Magnuson J.K."/>
            <person name="Henrissat B."/>
            <person name="Mortensen U.H."/>
            <person name="Larsen T.O."/>
            <person name="Devries R.P."/>
            <person name="Grigoriev I.V."/>
            <person name="Machida M."/>
            <person name="Baker S.E."/>
            <person name="Andersen M.R."/>
        </authorList>
    </citation>
    <scope>NUCLEOTIDE SEQUENCE [LARGE SCALE GENOMIC DNA]</scope>
    <source>
        <strain evidence="7 8">CBS 151.66</strain>
    </source>
</reference>
<evidence type="ECO:0000256" key="3">
    <source>
        <dbReference type="ARBA" id="ARBA00022692"/>
    </source>
</evidence>
<organism evidence="7 8">
    <name type="scientific">Aspergillus leporis</name>
    <dbReference type="NCBI Taxonomy" id="41062"/>
    <lineage>
        <taxon>Eukaryota</taxon>
        <taxon>Fungi</taxon>
        <taxon>Dikarya</taxon>
        <taxon>Ascomycota</taxon>
        <taxon>Pezizomycotina</taxon>
        <taxon>Eurotiomycetes</taxon>
        <taxon>Eurotiomycetidae</taxon>
        <taxon>Eurotiales</taxon>
        <taxon>Aspergillaceae</taxon>
        <taxon>Aspergillus</taxon>
        <taxon>Aspergillus subgen. Circumdati</taxon>
    </lineage>
</organism>
<keyword evidence="5 6" id="KW-0472">Membrane</keyword>
<dbReference type="PANTHER" id="PTHR45649:SF14">
    <property type="entry name" value="GABA PERMEASE"/>
    <property type="match status" value="1"/>
</dbReference>
<dbReference type="InterPro" id="IPR002293">
    <property type="entry name" value="AA/rel_permease1"/>
</dbReference>
<feature type="transmembrane region" description="Helical" evidence="6">
    <location>
        <begin position="124"/>
        <end position="146"/>
    </location>
</feature>
<feature type="transmembrane region" description="Helical" evidence="6">
    <location>
        <begin position="410"/>
        <end position="433"/>
    </location>
</feature>
<evidence type="ECO:0000256" key="4">
    <source>
        <dbReference type="ARBA" id="ARBA00022989"/>
    </source>
</evidence>
<dbReference type="PIRSF" id="PIRSF006060">
    <property type="entry name" value="AA_transporter"/>
    <property type="match status" value="1"/>
</dbReference>
<evidence type="ECO:0000313" key="8">
    <source>
        <dbReference type="Proteomes" id="UP000326565"/>
    </source>
</evidence>
<feature type="transmembrane region" description="Helical" evidence="6">
    <location>
        <begin position="225"/>
        <end position="245"/>
    </location>
</feature>
<evidence type="ECO:0000256" key="2">
    <source>
        <dbReference type="ARBA" id="ARBA00022448"/>
    </source>
</evidence>
<feature type="transmembrane region" description="Helical" evidence="6">
    <location>
        <begin position="265"/>
        <end position="293"/>
    </location>
</feature>
<feature type="transmembrane region" description="Helical" evidence="6">
    <location>
        <begin position="181"/>
        <end position="204"/>
    </location>
</feature>
<sequence>MADIAAMKDIRGDDDAQLAAMGHKAELKRNFSLLSMLGLAFAILNSWTALSASLSLSLPSGGCVSVVWGLVTAGVCNLCIATSLAEFLSAYPTAGGQYHWVAVSWERWMPILSWITGWANVSGWLALTATGGLLGSELILGVISLMNPAYESQRWHQFLIYTGYNIVAFVINAFMNNGLPYFTKAAFIWSLSGFAIVSITLLACSSPNYNSGEFVFGKFINETGWPDGVAWLLGLLQGGLGLTGFDGVAHMIEEIPNPSVLGPKIMIGCVCIGTVTGSIFLIVLLFVAGDIYAVIDSAAGCLLQIFKDATGNNAGSICLLMFPLVCILFAATSIMTTSSRMIYAFARDGGLPASPFFCRVHPKLNVPLNALYLTLAMITIFGLIFLGSSRQASPCFKLYYISVSVTNPSSAFNAIISSSVVMLDIAYGVPIAVNCLRGRNMLPERSFVLSNTVGWIANLISLAYISLTTVLFLFPPGLPVTGSSMNYCVAAFGIILIVSTFQWIVDGRKNFTGPRVDVDVLAGVIEEVPTHTEATDTNTKHDGK</sequence>
<keyword evidence="8" id="KW-1185">Reference proteome</keyword>